<sequence>MTAKGVDVEVMNTVPYIPHLAGHLSAKIKRYAHIPKQEHYDGIKVYHPKFLRAIPGSILDRLLFQLTGLQSRMVLAAMGKTVDLRQYQLIHAHNLFPDGATAYLLSRKYRIPYVITLHDVDQYNSLADKGMLKELSRKIISHAKKVFVVSNRVKNNIISQLPEQNVQLLYNTFYTEDKQLQGRGRNKKIVAIASLIERKGIHILLQAFHRIASLNKDYELVIIGNGSEMESLIKLTQQLNLQERVTFRGTLRHQEAMEELANASIFCLPSWDEAFGVVYAEAMSYGIPIIGCRGEGIGDLVTHLENGMLVESQNIDELTEALQYLISNVQEAWLIGNRGKESIDNLHPRTFGGKLLEQYEEVLSS</sequence>
<dbReference type="EMBL" id="AP019400">
    <property type="protein sequence ID" value="BBI31793.1"/>
    <property type="molecule type" value="Genomic_DNA"/>
</dbReference>
<dbReference type="Pfam" id="PF00534">
    <property type="entry name" value="Glycos_transf_1"/>
    <property type="match status" value="1"/>
</dbReference>
<organism evidence="3 4">
    <name type="scientific">Cohnella abietis</name>
    <dbReference type="NCBI Taxonomy" id="2507935"/>
    <lineage>
        <taxon>Bacteria</taxon>
        <taxon>Bacillati</taxon>
        <taxon>Bacillota</taxon>
        <taxon>Bacilli</taxon>
        <taxon>Bacillales</taxon>
        <taxon>Paenibacillaceae</taxon>
        <taxon>Cohnella</taxon>
    </lineage>
</organism>
<evidence type="ECO:0000259" key="2">
    <source>
        <dbReference type="Pfam" id="PF13439"/>
    </source>
</evidence>
<evidence type="ECO:0000259" key="1">
    <source>
        <dbReference type="Pfam" id="PF00534"/>
    </source>
</evidence>
<dbReference type="Pfam" id="PF13439">
    <property type="entry name" value="Glyco_transf_4"/>
    <property type="match status" value="1"/>
</dbReference>
<dbReference type="KEGG" id="cohn:KCTCHS21_11920"/>
<keyword evidence="4" id="KW-1185">Reference proteome</keyword>
<feature type="domain" description="Glycosyltransferase subfamily 4-like N-terminal" evidence="2">
    <location>
        <begin position="74"/>
        <end position="172"/>
    </location>
</feature>
<protein>
    <submittedName>
        <fullName evidence="3">Glycosyl transferase</fullName>
    </submittedName>
</protein>
<accession>A0A3T1D108</accession>
<dbReference type="Proteomes" id="UP000289856">
    <property type="component" value="Chromosome"/>
</dbReference>
<dbReference type="AlphaFoldDB" id="A0A3T1D108"/>
<dbReference type="InterPro" id="IPR001296">
    <property type="entry name" value="Glyco_trans_1"/>
</dbReference>
<feature type="domain" description="Glycosyl transferase family 1" evidence="1">
    <location>
        <begin position="177"/>
        <end position="333"/>
    </location>
</feature>
<name>A0A3T1D108_9BACL</name>
<evidence type="ECO:0000313" key="4">
    <source>
        <dbReference type="Proteomes" id="UP000289856"/>
    </source>
</evidence>
<dbReference type="PANTHER" id="PTHR45947:SF14">
    <property type="entry name" value="SLL1723 PROTEIN"/>
    <property type="match status" value="1"/>
</dbReference>
<evidence type="ECO:0000313" key="3">
    <source>
        <dbReference type="EMBL" id="BBI31793.1"/>
    </source>
</evidence>
<gene>
    <name evidence="3" type="ORF">KCTCHS21_11920</name>
</gene>
<proteinExistence type="predicted"/>
<dbReference type="InterPro" id="IPR028098">
    <property type="entry name" value="Glyco_trans_4-like_N"/>
</dbReference>
<keyword evidence="3" id="KW-0808">Transferase</keyword>
<dbReference type="GO" id="GO:0016757">
    <property type="term" value="F:glycosyltransferase activity"/>
    <property type="evidence" value="ECO:0007669"/>
    <property type="project" value="InterPro"/>
</dbReference>
<reference evidence="3 4" key="1">
    <citation type="submission" date="2019-01" db="EMBL/GenBank/DDBJ databases">
        <title>Complete genome sequence of Cohnella hallensis HS21 isolated from Korean fir (Abies koreana) rhizospheric soil.</title>
        <authorList>
            <person name="Jiang L."/>
            <person name="Kang S.W."/>
            <person name="Kim S."/>
            <person name="Jung J."/>
            <person name="Kim C.Y."/>
            <person name="Kim D.H."/>
            <person name="Kim S.W."/>
            <person name="Lee J."/>
        </authorList>
    </citation>
    <scope>NUCLEOTIDE SEQUENCE [LARGE SCALE GENOMIC DNA]</scope>
    <source>
        <strain evidence="3 4">HS21</strain>
    </source>
</reference>
<dbReference type="Gene3D" id="3.40.50.2000">
    <property type="entry name" value="Glycogen Phosphorylase B"/>
    <property type="match status" value="2"/>
</dbReference>
<dbReference type="InterPro" id="IPR050194">
    <property type="entry name" value="Glycosyltransferase_grp1"/>
</dbReference>
<dbReference type="PANTHER" id="PTHR45947">
    <property type="entry name" value="SULFOQUINOVOSYL TRANSFERASE SQD2"/>
    <property type="match status" value="1"/>
</dbReference>
<dbReference type="SUPFAM" id="SSF53756">
    <property type="entry name" value="UDP-Glycosyltransferase/glycogen phosphorylase"/>
    <property type="match status" value="1"/>
</dbReference>